<dbReference type="AlphaFoldDB" id="A0AAW5MZT8"/>
<keyword evidence="3" id="KW-1185">Reference proteome</keyword>
<sequence length="141" mass="15487">MRKCSLICLLLFCVLAGKAQVKKQVLMNVYAANAGLAALDGDEALRKAQLVTSNGTTIEYDLAKKEIRLHIHLPEKHDLFYIDKVEKDSNGNTVYQCTGASQQGKVEIVAFQSGDVILAAIDRGVIFMISNKSKLEMLEGE</sequence>
<evidence type="ECO:0000256" key="1">
    <source>
        <dbReference type="SAM" id="SignalP"/>
    </source>
</evidence>
<feature type="signal peptide" evidence="1">
    <location>
        <begin position="1"/>
        <end position="19"/>
    </location>
</feature>
<comment type="caution">
    <text evidence="2">The sequence shown here is derived from an EMBL/GenBank/DDBJ whole genome shotgun (WGS) entry which is preliminary data.</text>
</comment>
<evidence type="ECO:0008006" key="4">
    <source>
        <dbReference type="Google" id="ProtNLM"/>
    </source>
</evidence>
<name>A0AAW5MZT8_9BACT</name>
<accession>A0AAW5MZT8</accession>
<gene>
    <name evidence="2" type="ORF">NW209_07575</name>
</gene>
<dbReference type="RefSeq" id="WP_258335701.1">
    <property type="nucleotide sequence ID" value="NZ_JANRHJ010000007.1"/>
</dbReference>
<keyword evidence="1" id="KW-0732">Signal</keyword>
<proteinExistence type="predicted"/>
<dbReference type="Proteomes" id="UP001204579">
    <property type="component" value="Unassembled WGS sequence"/>
</dbReference>
<dbReference type="EMBL" id="JANRHJ010000007">
    <property type="protein sequence ID" value="MCR8873871.1"/>
    <property type="molecule type" value="Genomic_DNA"/>
</dbReference>
<protein>
    <recommendedName>
        <fullName evidence="4">DUF4251 domain-containing protein</fullName>
    </recommendedName>
</protein>
<evidence type="ECO:0000313" key="3">
    <source>
        <dbReference type="Proteomes" id="UP001204579"/>
    </source>
</evidence>
<reference evidence="2 3" key="1">
    <citation type="submission" date="2022-08" db="EMBL/GenBank/DDBJ databases">
        <authorList>
            <person name="Zeman M."/>
            <person name="Kubasova T."/>
        </authorList>
    </citation>
    <scope>NUCLEOTIDE SEQUENCE [LARGE SCALE GENOMIC DNA]</scope>
    <source>
        <strain evidence="2 3">ET62</strain>
    </source>
</reference>
<organism evidence="2 3">
    <name type="scientific">Phocaeicola barnesiae</name>
    <dbReference type="NCBI Taxonomy" id="376804"/>
    <lineage>
        <taxon>Bacteria</taxon>
        <taxon>Pseudomonadati</taxon>
        <taxon>Bacteroidota</taxon>
        <taxon>Bacteroidia</taxon>
        <taxon>Bacteroidales</taxon>
        <taxon>Bacteroidaceae</taxon>
        <taxon>Phocaeicola</taxon>
    </lineage>
</organism>
<evidence type="ECO:0000313" key="2">
    <source>
        <dbReference type="EMBL" id="MCR8873871.1"/>
    </source>
</evidence>
<feature type="chain" id="PRO_5043610743" description="DUF4251 domain-containing protein" evidence="1">
    <location>
        <begin position="20"/>
        <end position="141"/>
    </location>
</feature>